<dbReference type="SMART" id="SM00996">
    <property type="entry name" value="AdoHcyase"/>
    <property type="match status" value="1"/>
</dbReference>
<dbReference type="PANTHER" id="PTHR23420:SF0">
    <property type="entry name" value="ADENOSYLHOMOCYSTEINASE"/>
    <property type="match status" value="1"/>
</dbReference>
<dbReference type="InterPro" id="IPR020082">
    <property type="entry name" value="S-Ado-L-homoCys_hydrolase_CS"/>
</dbReference>
<evidence type="ECO:0000256" key="7">
    <source>
        <dbReference type="RuleBase" id="RU000548"/>
    </source>
</evidence>
<feature type="binding site" evidence="5">
    <location>
        <position position="188"/>
    </location>
    <ligand>
        <name>NAD(+)</name>
        <dbReference type="ChEBI" id="CHEBI:57540"/>
    </ligand>
</feature>
<dbReference type="HAMAP" id="MF_00563">
    <property type="entry name" value="AdoHcyase"/>
    <property type="match status" value="1"/>
</dbReference>
<dbReference type="GO" id="GO:0071269">
    <property type="term" value="P:L-homocysteine biosynthetic process"/>
    <property type="evidence" value="ECO:0007669"/>
    <property type="project" value="UniProtKB-UniRule"/>
</dbReference>
<feature type="binding site" evidence="5">
    <location>
        <position position="275"/>
    </location>
    <ligand>
        <name>NAD(+)</name>
        <dbReference type="ChEBI" id="CHEBI:57540"/>
    </ligand>
</feature>
<evidence type="ECO:0000313" key="11">
    <source>
        <dbReference type="Proteomes" id="UP000284219"/>
    </source>
</evidence>
<comment type="subcellular location">
    <subcellularLocation>
        <location evidence="5">Cytoplasm</location>
    </subcellularLocation>
</comment>
<dbReference type="GO" id="GO:0004013">
    <property type="term" value="F:adenosylhomocysteinase activity"/>
    <property type="evidence" value="ECO:0007669"/>
    <property type="project" value="UniProtKB-UniRule"/>
</dbReference>
<feature type="binding site" evidence="5">
    <location>
        <position position="183"/>
    </location>
    <ligand>
        <name>substrate</name>
    </ligand>
</feature>
<sequence>MTIVKDSIVSDMSLAPNGHLKIDWVQEHMPVLNRIREQFEQNKPFAGLKVAISLHLEAKTAYLAKVVQAGGADVTITGSNPLSTQDDVCAALVEDGIRVFAKYNPSPEEYKSHLIYTLETKPDLIIDDGGDLVTILHSEREDLAGQVRGGAEETTTGILRLKALEKSGNLKFPMIAVNDAFCKYLFDNRYGTGQSVWDGINRTTNLVVAGKTVVVVGYGWCGKGVAMRAKGLGAKVIVTEIDAIKAVEAYMDGFEVMSMSEAAKHGDYFVTVTGNKDVIRGEHMEQMKDGAILSNAGHFDVEINKVELEALADSKRTVRQDIEEYQLKDGRKIYLLAEGRLVNLAAGDGHPAEIMDMTFALQAVSLAHVNENYEQLGAKVVDVPYELDENVARLKLEALGIGIDTLSAEQKSYLDSWTE</sequence>
<evidence type="ECO:0000313" key="10">
    <source>
        <dbReference type="EMBL" id="RKD24090.1"/>
    </source>
</evidence>
<keyword evidence="4 5" id="KW-0520">NAD</keyword>
<dbReference type="Pfam" id="PF05221">
    <property type="entry name" value="AdoHcyase"/>
    <property type="match status" value="2"/>
</dbReference>
<dbReference type="Pfam" id="PF00670">
    <property type="entry name" value="AdoHcyase_NAD"/>
    <property type="match status" value="1"/>
</dbReference>
<dbReference type="Proteomes" id="UP000284219">
    <property type="component" value="Unassembled WGS sequence"/>
</dbReference>
<dbReference type="NCBIfam" id="NF004005">
    <property type="entry name" value="PRK05476.2-3"/>
    <property type="match status" value="1"/>
</dbReference>
<dbReference type="InterPro" id="IPR036291">
    <property type="entry name" value="NAD(P)-bd_dom_sf"/>
</dbReference>
<evidence type="ECO:0000256" key="1">
    <source>
        <dbReference type="ARBA" id="ARBA00007122"/>
    </source>
</evidence>
<feature type="binding site" evidence="6">
    <location>
        <position position="350"/>
    </location>
    <ligand>
        <name>NAD(+)</name>
        <dbReference type="ChEBI" id="CHEBI:57540"/>
    </ligand>
</feature>
<dbReference type="UniPathway" id="UPA00314">
    <property type="reaction ID" value="UER00076"/>
</dbReference>
<protein>
    <recommendedName>
        <fullName evidence="5">Adenosylhomocysteinase</fullName>
        <ecNumber evidence="5">3.13.2.1</ecNumber>
    </recommendedName>
    <alternativeName>
        <fullName evidence="5">S-adenosyl-L-homocysteine hydrolase</fullName>
        <shortName evidence="5">AdoHcyase</shortName>
    </alternativeName>
</protein>
<accession>A0A419SJF8</accession>
<dbReference type="InterPro" id="IPR000043">
    <property type="entry name" value="Adenosylhomocysteinase-like"/>
</dbReference>
<dbReference type="InterPro" id="IPR042172">
    <property type="entry name" value="Adenosylhomocyst_ase-like_sf"/>
</dbReference>
<dbReference type="PIRSF" id="PIRSF001109">
    <property type="entry name" value="Ad_hcy_hydrolase"/>
    <property type="match status" value="1"/>
</dbReference>
<dbReference type="NCBIfam" id="TIGR00936">
    <property type="entry name" value="ahcY"/>
    <property type="match status" value="1"/>
</dbReference>
<feature type="binding site" evidence="5">
    <location>
        <position position="153"/>
    </location>
    <ligand>
        <name>substrate</name>
    </ligand>
</feature>
<dbReference type="SUPFAM" id="SSF51735">
    <property type="entry name" value="NAD(P)-binding Rossmann-fold domains"/>
    <property type="match status" value="1"/>
</dbReference>
<feature type="domain" description="S-adenosyl-L-homocysteine hydrolase NAD binding" evidence="9">
    <location>
        <begin position="188"/>
        <end position="349"/>
    </location>
</feature>
<dbReference type="Gene3D" id="3.40.50.1480">
    <property type="entry name" value="Adenosylhomocysteinase-like"/>
    <property type="match status" value="1"/>
</dbReference>
<dbReference type="GO" id="GO:0006730">
    <property type="term" value="P:one-carbon metabolic process"/>
    <property type="evidence" value="ECO:0007669"/>
    <property type="project" value="UniProtKB-UniRule"/>
</dbReference>
<dbReference type="PANTHER" id="PTHR23420">
    <property type="entry name" value="ADENOSYLHOMOCYSTEINASE"/>
    <property type="match status" value="1"/>
</dbReference>
<dbReference type="AlphaFoldDB" id="A0A419SJF8"/>
<keyword evidence="3 5" id="KW-0378">Hydrolase</keyword>
<dbReference type="OrthoDB" id="9802717at2"/>
<keyword evidence="5" id="KW-0963">Cytoplasm</keyword>
<comment type="pathway">
    <text evidence="5 7">Amino-acid biosynthesis; L-homocysteine biosynthesis; L-homocysteine from S-adenosyl-L-homocysteine: step 1/1.</text>
</comment>
<proteinExistence type="inferred from homology"/>
<reference evidence="10 11" key="1">
    <citation type="submission" date="2016-08" db="EMBL/GenBank/DDBJ databases">
        <title>Novel Firmicute Genomes.</title>
        <authorList>
            <person name="Poppleton D.I."/>
            <person name="Gribaldo S."/>
        </authorList>
    </citation>
    <scope>NUCLEOTIDE SEQUENCE [LARGE SCALE GENOMIC DNA]</scope>
    <source>
        <strain evidence="10 11">RAOx-1</strain>
    </source>
</reference>
<evidence type="ECO:0000259" key="9">
    <source>
        <dbReference type="SMART" id="SM00997"/>
    </source>
</evidence>
<evidence type="ECO:0000256" key="4">
    <source>
        <dbReference type="ARBA" id="ARBA00023027"/>
    </source>
</evidence>
<keyword evidence="2 5" id="KW-0554">One-carbon metabolism</keyword>
<feature type="binding site" evidence="5 6">
    <location>
        <begin position="296"/>
        <end position="298"/>
    </location>
    <ligand>
        <name>NAD(+)</name>
        <dbReference type="ChEBI" id="CHEBI:57540"/>
    </ligand>
</feature>
<dbReference type="InterPro" id="IPR015878">
    <property type="entry name" value="Ado_hCys_hydrolase_NAD-bd"/>
</dbReference>
<comment type="function">
    <text evidence="5">May play a key role in the regulation of the intracellular concentration of adenosylhomocysteine.</text>
</comment>
<dbReference type="PROSITE" id="PS00739">
    <property type="entry name" value="ADOHCYASE_2"/>
    <property type="match status" value="1"/>
</dbReference>
<dbReference type="SMART" id="SM00997">
    <property type="entry name" value="AdoHcyase_NAD"/>
    <property type="match status" value="1"/>
</dbReference>
<comment type="caution">
    <text evidence="10">The sequence shown here is derived from an EMBL/GenBank/DDBJ whole genome shotgun (WGS) entry which is preliminary data.</text>
</comment>
<gene>
    <name evidence="5" type="primary">ahcY</name>
    <name evidence="10" type="ORF">BEP19_06690</name>
</gene>
<dbReference type="Gene3D" id="3.40.50.720">
    <property type="entry name" value="NAD(P)-binding Rossmann-like Domain"/>
    <property type="match status" value="1"/>
</dbReference>
<comment type="cofactor">
    <cofactor evidence="5 6 7">
        <name>NAD(+)</name>
        <dbReference type="ChEBI" id="CHEBI:57540"/>
    </cofactor>
    <text evidence="5 6 7">Binds 1 NAD(+) per subunit.</text>
</comment>
<evidence type="ECO:0000256" key="8">
    <source>
        <dbReference type="RuleBase" id="RU004166"/>
    </source>
</evidence>
<feature type="binding site" evidence="5">
    <location>
        <position position="128"/>
    </location>
    <ligand>
        <name>substrate</name>
    </ligand>
</feature>
<evidence type="ECO:0000256" key="2">
    <source>
        <dbReference type="ARBA" id="ARBA00022563"/>
    </source>
</evidence>
<organism evidence="10 11">
    <name type="scientific">Ammoniphilus oxalaticus</name>
    <dbReference type="NCBI Taxonomy" id="66863"/>
    <lineage>
        <taxon>Bacteria</taxon>
        <taxon>Bacillati</taxon>
        <taxon>Bacillota</taxon>
        <taxon>Bacilli</taxon>
        <taxon>Bacillales</taxon>
        <taxon>Paenibacillaceae</taxon>
        <taxon>Aneurinibacillus group</taxon>
        <taxon>Ammoniphilus</taxon>
    </lineage>
</organism>
<dbReference type="SUPFAM" id="SSF52283">
    <property type="entry name" value="Formate/glycerate dehydrogenase catalytic domain-like"/>
    <property type="match status" value="1"/>
</dbReference>
<dbReference type="EMBL" id="MCHY01000008">
    <property type="protein sequence ID" value="RKD24090.1"/>
    <property type="molecule type" value="Genomic_DNA"/>
</dbReference>
<feature type="binding site" evidence="6">
    <location>
        <begin position="219"/>
        <end position="224"/>
    </location>
    <ligand>
        <name>NAD(+)</name>
        <dbReference type="ChEBI" id="CHEBI:57540"/>
    </ligand>
</feature>
<name>A0A419SJF8_9BACL</name>
<dbReference type="FunFam" id="3.40.50.720:FF:000004">
    <property type="entry name" value="Adenosylhomocysteinase"/>
    <property type="match status" value="1"/>
</dbReference>
<dbReference type="GO" id="GO:0033353">
    <property type="term" value="P:S-adenosylmethionine cycle"/>
    <property type="evidence" value="ECO:0007669"/>
    <property type="project" value="TreeGrafter"/>
</dbReference>
<comment type="similarity">
    <text evidence="1 5 8">Belongs to the adenosylhomocysteinase family.</text>
</comment>
<dbReference type="CDD" id="cd00401">
    <property type="entry name" value="SAHH"/>
    <property type="match status" value="1"/>
</dbReference>
<dbReference type="RefSeq" id="WP_120189349.1">
    <property type="nucleotide sequence ID" value="NZ_MCHY01000008.1"/>
</dbReference>
<feature type="binding site" evidence="5">
    <location>
        <position position="187"/>
    </location>
    <ligand>
        <name>substrate</name>
    </ligand>
</feature>
<feature type="binding site" evidence="5 6">
    <location>
        <position position="240"/>
    </location>
    <ligand>
        <name>NAD(+)</name>
        <dbReference type="ChEBI" id="CHEBI:57540"/>
    </ligand>
</feature>
<evidence type="ECO:0000256" key="3">
    <source>
        <dbReference type="ARBA" id="ARBA00022801"/>
    </source>
</evidence>
<evidence type="ECO:0000256" key="6">
    <source>
        <dbReference type="PIRSR" id="PIRSR001109-2"/>
    </source>
</evidence>
<keyword evidence="11" id="KW-1185">Reference proteome</keyword>
<dbReference type="GO" id="GO:0005829">
    <property type="term" value="C:cytosol"/>
    <property type="evidence" value="ECO:0007669"/>
    <property type="project" value="TreeGrafter"/>
</dbReference>
<comment type="caution">
    <text evidence="5">Lacks conserved residue(s) required for the propagation of feature annotation.</text>
</comment>
<feature type="binding site" evidence="5">
    <location>
        <begin position="217"/>
        <end position="222"/>
    </location>
    <ligand>
        <name>NAD(+)</name>
        <dbReference type="ChEBI" id="CHEBI:57540"/>
    </ligand>
</feature>
<dbReference type="EC" id="3.13.2.1" evidence="5"/>
<comment type="catalytic activity">
    <reaction evidence="5 7">
        <text>S-adenosyl-L-homocysteine + H2O = L-homocysteine + adenosine</text>
        <dbReference type="Rhea" id="RHEA:21708"/>
        <dbReference type="ChEBI" id="CHEBI:15377"/>
        <dbReference type="ChEBI" id="CHEBI:16335"/>
        <dbReference type="ChEBI" id="CHEBI:57856"/>
        <dbReference type="ChEBI" id="CHEBI:58199"/>
        <dbReference type="EC" id="3.13.2.1"/>
    </reaction>
</comment>
<feature type="binding site" evidence="5 6">
    <location>
        <position position="343"/>
    </location>
    <ligand>
        <name>NAD(+)</name>
        <dbReference type="ChEBI" id="CHEBI:57540"/>
    </ligand>
</feature>
<evidence type="ECO:0000256" key="5">
    <source>
        <dbReference type="HAMAP-Rule" id="MF_00563"/>
    </source>
</evidence>
<feature type="binding site" evidence="5 6">
    <location>
        <begin position="154"/>
        <end position="156"/>
    </location>
    <ligand>
        <name>NAD(+)</name>
        <dbReference type="ChEBI" id="CHEBI:57540"/>
    </ligand>
</feature>